<dbReference type="Gene3D" id="3.40.50.10170">
    <property type="match status" value="1"/>
</dbReference>
<dbReference type="InterPro" id="IPR050270">
    <property type="entry name" value="DegV_domain_contain"/>
</dbReference>
<dbReference type="NCBIfam" id="TIGR00762">
    <property type="entry name" value="DegV"/>
    <property type="match status" value="1"/>
</dbReference>
<dbReference type="RefSeq" id="WP_163181742.1">
    <property type="nucleotide sequence ID" value="NZ_JAAIWM010000010.1"/>
</dbReference>
<proteinExistence type="predicted"/>
<evidence type="ECO:0000313" key="3">
    <source>
        <dbReference type="Proteomes" id="UP000481043"/>
    </source>
</evidence>
<dbReference type="PROSITE" id="PS51482">
    <property type="entry name" value="DEGV"/>
    <property type="match status" value="1"/>
</dbReference>
<dbReference type="Gene3D" id="3.30.1180.10">
    <property type="match status" value="1"/>
</dbReference>
<dbReference type="InterPro" id="IPR003797">
    <property type="entry name" value="DegV"/>
</dbReference>
<keyword evidence="1" id="KW-0446">Lipid-binding</keyword>
<keyword evidence="3" id="KW-1185">Reference proteome</keyword>
<dbReference type="GO" id="GO:0008289">
    <property type="term" value="F:lipid binding"/>
    <property type="evidence" value="ECO:0007669"/>
    <property type="project" value="UniProtKB-KW"/>
</dbReference>
<reference evidence="2 3" key="1">
    <citation type="submission" date="2020-02" db="EMBL/GenBank/DDBJ databases">
        <title>Bacillus aquiflavi sp. nov., isolated from yellow water of strong flavor Chinese baijiu in Yibin region of China.</title>
        <authorList>
            <person name="Xie J."/>
        </authorList>
    </citation>
    <scope>NUCLEOTIDE SEQUENCE [LARGE SCALE GENOMIC DNA]</scope>
    <source>
        <strain evidence="2 3">SA4</strain>
    </source>
</reference>
<accession>A0A6M0QDJ5</accession>
<dbReference type="Proteomes" id="UP000481043">
    <property type="component" value="Unassembled WGS sequence"/>
</dbReference>
<dbReference type="PANTHER" id="PTHR33434:SF2">
    <property type="entry name" value="FATTY ACID-BINDING PROTEIN TM_1468"/>
    <property type="match status" value="1"/>
</dbReference>
<dbReference type="SUPFAM" id="SSF82549">
    <property type="entry name" value="DAK1/DegV-like"/>
    <property type="match status" value="1"/>
</dbReference>
<name>A0A6M0QDJ5_9BACI</name>
<evidence type="ECO:0000256" key="1">
    <source>
        <dbReference type="ARBA" id="ARBA00023121"/>
    </source>
</evidence>
<protein>
    <submittedName>
        <fullName evidence="2">DegV family protein</fullName>
    </submittedName>
</protein>
<gene>
    <name evidence="2" type="ORF">G4D63_19400</name>
</gene>
<sequence>MSIKIITDSSSDLPKNLQETYDIEVVPLNIQFGEEHYKAGVTLDNPTFYKKMRESKELPKSACPAPYDFLESYKKMDVDDSIIVLTISSGLSGTYDSAVLAKNMLLEEQPNRKIEVIDSSNGSPGMVILLVQAARAIEDGKSFEEVVALLKAAIPKTNTFILLDTLENVIKGGRLDRFKGAIANVLNIKISLRVDNEGKIEVFEKVRGDKKALREFIDSIGEHTNEFENKVVSLSHSNCEEKGREVLAEIMSRYPFKEGILTEMGPVIGTYAGEGGIVFSFESPVRNQKI</sequence>
<dbReference type="EMBL" id="JAAIWM010000010">
    <property type="protein sequence ID" value="NEY73879.1"/>
    <property type="molecule type" value="Genomic_DNA"/>
</dbReference>
<dbReference type="Pfam" id="PF02645">
    <property type="entry name" value="DegV"/>
    <property type="match status" value="1"/>
</dbReference>
<evidence type="ECO:0000313" key="2">
    <source>
        <dbReference type="EMBL" id="NEY73879.1"/>
    </source>
</evidence>
<organism evidence="2 3">
    <name type="scientific">Bacillus mesophilus</name>
    <dbReference type="NCBI Taxonomy" id="1808955"/>
    <lineage>
        <taxon>Bacteria</taxon>
        <taxon>Bacillati</taxon>
        <taxon>Bacillota</taxon>
        <taxon>Bacilli</taxon>
        <taxon>Bacillales</taxon>
        <taxon>Bacillaceae</taxon>
        <taxon>Bacillus</taxon>
    </lineage>
</organism>
<dbReference type="InterPro" id="IPR043168">
    <property type="entry name" value="DegV_C"/>
</dbReference>
<comment type="caution">
    <text evidence="2">The sequence shown here is derived from an EMBL/GenBank/DDBJ whole genome shotgun (WGS) entry which is preliminary data.</text>
</comment>
<dbReference type="AlphaFoldDB" id="A0A6M0QDJ5"/>
<dbReference type="PANTHER" id="PTHR33434">
    <property type="entry name" value="DEGV DOMAIN-CONTAINING PROTEIN DR_1986-RELATED"/>
    <property type="match status" value="1"/>
</dbReference>